<accession>A0A8S5QLR0</accession>
<protein>
    <submittedName>
        <fullName evidence="4">Intron associated endonuclease</fullName>
    </submittedName>
</protein>
<dbReference type="InterPro" id="IPR036388">
    <property type="entry name" value="WH-like_DNA-bd_sf"/>
</dbReference>
<dbReference type="SMART" id="SM00497">
    <property type="entry name" value="IENR1"/>
    <property type="match status" value="3"/>
</dbReference>
<feature type="domain" description="GIY-YIG" evidence="3">
    <location>
        <begin position="4"/>
        <end position="105"/>
    </location>
</feature>
<dbReference type="Gene3D" id="1.10.10.10">
    <property type="entry name" value="Winged helix-like DNA-binding domain superfamily/Winged helix DNA-binding domain"/>
    <property type="match status" value="3"/>
</dbReference>
<dbReference type="InterPro" id="IPR035901">
    <property type="entry name" value="GIY-YIG_endonuc_sf"/>
</dbReference>
<dbReference type="EMBL" id="BK015689">
    <property type="protein sequence ID" value="DAE19930.1"/>
    <property type="molecule type" value="Genomic_DNA"/>
</dbReference>
<dbReference type="Pfam" id="PF22083">
    <property type="entry name" value="I-HmuI_NUMOD-like"/>
    <property type="match status" value="1"/>
</dbReference>
<keyword evidence="4" id="KW-0378">Hydrolase</keyword>
<evidence type="ECO:0000259" key="3">
    <source>
        <dbReference type="SMART" id="SM00465"/>
    </source>
</evidence>
<keyword evidence="4" id="KW-0255">Endonuclease</keyword>
<dbReference type="SUPFAM" id="SSF64496">
    <property type="entry name" value="DNA-binding domain of intron-encoded endonucleases"/>
    <property type="match status" value="1"/>
</dbReference>
<sequence length="300" mass="34829">MELKYIVYVTVNLCNGKLYFGVHRTNPNVFDGYIGCGIYRQSNATQKYPLHTAVRKYGYDNFKRTIIQIFPDTDEGKKQAYNLETQIVNTTLLRSKNVYNSKIGGEGGNNTEPKRIYKYSLSGEFLQSYKNINDAALSVINNGDIYNIVKSIRNNCLGYSSSAYNFFWGYKKEFTYRSNKVKVAQYTISGKFIRYYDSITEAEEKLQINTIKQAINKKCLSGGFQWRVYDCSDKDIDSYYTNTIKNDNTKIVMLDNNGNFIKEYRSINECAKENNLKSSQINRVLRNIIRSHKGFKFKYI</sequence>
<comment type="cofactor">
    <cofactor evidence="1">
        <name>Mg(2+)</name>
        <dbReference type="ChEBI" id="CHEBI:18420"/>
    </cofactor>
</comment>
<dbReference type="SMART" id="SM00465">
    <property type="entry name" value="GIYc"/>
    <property type="match status" value="1"/>
</dbReference>
<dbReference type="InterPro" id="IPR054307">
    <property type="entry name" value="I-HmuI_NUMOD-like"/>
</dbReference>
<reference evidence="4" key="1">
    <citation type="journal article" date="2021" name="Proc. Natl. Acad. Sci. U.S.A.">
        <title>A Catalog of Tens of Thousands of Viruses from Human Metagenomes Reveals Hidden Associations with Chronic Diseases.</title>
        <authorList>
            <person name="Tisza M.J."/>
            <person name="Buck C.B."/>
        </authorList>
    </citation>
    <scope>NUCLEOTIDE SEQUENCE</scope>
    <source>
        <strain evidence="4">CtYsL76</strain>
    </source>
</reference>
<dbReference type="InterPro" id="IPR010896">
    <property type="entry name" value="NUMOD1"/>
</dbReference>
<dbReference type="InterPro" id="IPR003647">
    <property type="entry name" value="Intron_nuc_1_rpt"/>
</dbReference>
<dbReference type="GO" id="GO:0004519">
    <property type="term" value="F:endonuclease activity"/>
    <property type="evidence" value="ECO:0007669"/>
    <property type="project" value="UniProtKB-KW"/>
</dbReference>
<dbReference type="InterPro" id="IPR000305">
    <property type="entry name" value="GIY-YIG_endonuc"/>
</dbReference>
<evidence type="ECO:0000313" key="4">
    <source>
        <dbReference type="EMBL" id="DAE19930.1"/>
    </source>
</evidence>
<name>A0A8S5QLR0_9CAUD</name>
<dbReference type="SUPFAM" id="SSF82771">
    <property type="entry name" value="GIY-YIG endonuclease"/>
    <property type="match status" value="1"/>
</dbReference>
<evidence type="ECO:0000256" key="1">
    <source>
        <dbReference type="ARBA" id="ARBA00001946"/>
    </source>
</evidence>
<dbReference type="Pfam" id="PF07453">
    <property type="entry name" value="NUMOD1"/>
    <property type="match status" value="1"/>
</dbReference>
<evidence type="ECO:0000256" key="2">
    <source>
        <dbReference type="ARBA" id="ARBA00022842"/>
    </source>
</evidence>
<keyword evidence="4" id="KW-0540">Nuclease</keyword>
<organism evidence="4">
    <name type="scientific">CrAss-like virus sp. ctYsL76</name>
    <dbReference type="NCBI Taxonomy" id="2826826"/>
    <lineage>
        <taxon>Viruses</taxon>
        <taxon>Duplodnaviria</taxon>
        <taxon>Heunggongvirae</taxon>
        <taxon>Uroviricota</taxon>
        <taxon>Caudoviricetes</taxon>
        <taxon>Crassvirales</taxon>
    </lineage>
</organism>
<keyword evidence="2" id="KW-0460">Magnesium</keyword>
<proteinExistence type="predicted"/>